<evidence type="ECO:0000313" key="8">
    <source>
        <dbReference type="EMBL" id="CAE7455894.1"/>
    </source>
</evidence>
<dbReference type="PANTHER" id="PTHR12945:SF0">
    <property type="entry name" value="TRNA (ADENINE(58)-N(1))-METHYLTRANSFERASE NON-CATALYTIC SUBUNIT TRM6"/>
    <property type="match status" value="1"/>
</dbReference>
<name>A0A812RZF1_9DINO</name>
<keyword evidence="9" id="KW-1185">Reference proteome</keyword>
<organism evidence="8 9">
    <name type="scientific">Symbiodinium natans</name>
    <dbReference type="NCBI Taxonomy" id="878477"/>
    <lineage>
        <taxon>Eukaryota</taxon>
        <taxon>Sar</taxon>
        <taxon>Alveolata</taxon>
        <taxon>Dinophyceae</taxon>
        <taxon>Suessiales</taxon>
        <taxon>Symbiodiniaceae</taxon>
        <taxon>Symbiodinium</taxon>
    </lineage>
</organism>
<dbReference type="OrthoDB" id="10254665at2759"/>
<evidence type="ECO:0000256" key="2">
    <source>
        <dbReference type="ARBA" id="ARBA00008320"/>
    </source>
</evidence>
<dbReference type="AlphaFoldDB" id="A0A812RZF1"/>
<evidence type="ECO:0000256" key="1">
    <source>
        <dbReference type="ARBA" id="ARBA00004123"/>
    </source>
</evidence>
<protein>
    <recommendedName>
        <fullName evidence="3">tRNA (adenine(58)-N(1))-methyltransferase non-catalytic subunit TRM6</fullName>
    </recommendedName>
    <alternativeName>
        <fullName evidence="6">tRNA(m1A58)-methyltransferase subunit TRM6</fullName>
    </alternativeName>
</protein>
<evidence type="ECO:0000256" key="4">
    <source>
        <dbReference type="ARBA" id="ARBA00022694"/>
    </source>
</evidence>
<dbReference type="InterPro" id="IPR017423">
    <property type="entry name" value="TRM6"/>
</dbReference>
<comment type="similarity">
    <text evidence="2">Belongs to the TRM6/GCD10 family.</text>
</comment>
<accession>A0A812RZF1</accession>
<dbReference type="EMBL" id="CAJNDS010002379">
    <property type="protein sequence ID" value="CAE7455894.1"/>
    <property type="molecule type" value="Genomic_DNA"/>
</dbReference>
<evidence type="ECO:0000256" key="3">
    <source>
        <dbReference type="ARBA" id="ARBA00021704"/>
    </source>
</evidence>
<evidence type="ECO:0000313" key="9">
    <source>
        <dbReference type="Proteomes" id="UP000604046"/>
    </source>
</evidence>
<sequence length="384" mass="42002">MICKQAQYPAIPVDRILGAPYGAVLRRDLSGAWERKRRGTEMADDEKPEVQENNQHLSQDNSAQSLTPDEVRDLKRSCDGEAVVEALASNSATFASKTKFAQEKYLKKKAQKHVQQVTLLRPTVMELCETYYRQSRAKVCGLRYDYLSSLLCHADVRSGARFLVLDNAAGLVTGAMATQLGGVGQIFRVFRGGCPEKGLLELDLSEAEKAAVRPVALEALHATDLSTCEWLRATQGDEVPSDPAVASRQEARLARVRQRRESVEALKAQPVDGLVIVAGDDDAELAAEVVEVGLANLAPSGRVAMFGHHLQPLAALQGTWRNSGSFVDVRLEQLFTREYQVLPARTHPHMVAEAQLCEGYILSASKVAEGDGGQEPALKRQRTA</sequence>
<evidence type="ECO:0000256" key="6">
    <source>
        <dbReference type="ARBA" id="ARBA00032319"/>
    </source>
</evidence>
<dbReference type="GO" id="GO:0030488">
    <property type="term" value="P:tRNA methylation"/>
    <property type="evidence" value="ECO:0007669"/>
    <property type="project" value="InterPro"/>
</dbReference>
<dbReference type="GO" id="GO:0031515">
    <property type="term" value="C:tRNA (m1A) methyltransferase complex"/>
    <property type="evidence" value="ECO:0007669"/>
    <property type="project" value="InterPro"/>
</dbReference>
<evidence type="ECO:0000256" key="5">
    <source>
        <dbReference type="ARBA" id="ARBA00023242"/>
    </source>
</evidence>
<gene>
    <name evidence="8" type="primary">Trmt6</name>
    <name evidence="8" type="ORF">SNAT2548_LOCUS25119</name>
</gene>
<keyword evidence="5" id="KW-0539">Nucleus</keyword>
<comment type="caution">
    <text evidence="8">The sequence shown here is derived from an EMBL/GenBank/DDBJ whole genome shotgun (WGS) entry which is preliminary data.</text>
</comment>
<dbReference type="Proteomes" id="UP000604046">
    <property type="component" value="Unassembled WGS sequence"/>
</dbReference>
<keyword evidence="4" id="KW-0819">tRNA processing</keyword>
<proteinExistence type="inferred from homology"/>
<comment type="subcellular location">
    <subcellularLocation>
        <location evidence="1">Nucleus</location>
    </subcellularLocation>
</comment>
<feature type="compositionally biased region" description="Polar residues" evidence="7">
    <location>
        <begin position="51"/>
        <end position="67"/>
    </location>
</feature>
<dbReference type="PANTHER" id="PTHR12945">
    <property type="entry name" value="TRANSLATION INITIATION FACTOR EIF3-RELATED"/>
    <property type="match status" value="1"/>
</dbReference>
<feature type="region of interest" description="Disordered" evidence="7">
    <location>
        <begin position="35"/>
        <end position="71"/>
    </location>
</feature>
<dbReference type="GO" id="GO:0005634">
    <property type="term" value="C:nucleus"/>
    <property type="evidence" value="ECO:0007669"/>
    <property type="project" value="UniProtKB-SubCell"/>
</dbReference>
<reference evidence="8" key="1">
    <citation type="submission" date="2021-02" db="EMBL/GenBank/DDBJ databases">
        <authorList>
            <person name="Dougan E. K."/>
            <person name="Rhodes N."/>
            <person name="Thang M."/>
            <person name="Chan C."/>
        </authorList>
    </citation>
    <scope>NUCLEOTIDE SEQUENCE</scope>
</reference>
<dbReference type="Pfam" id="PF04189">
    <property type="entry name" value="Gcd10p"/>
    <property type="match status" value="1"/>
</dbReference>
<evidence type="ECO:0000256" key="7">
    <source>
        <dbReference type="SAM" id="MobiDB-lite"/>
    </source>
</evidence>